<keyword evidence="4" id="KW-0677">Repeat</keyword>
<evidence type="ECO:0000256" key="9">
    <source>
        <dbReference type="PROSITE-ProRule" id="PRU00289"/>
    </source>
</evidence>
<proteinExistence type="predicted"/>
<dbReference type="NCBIfam" id="TIGR03925">
    <property type="entry name" value="T7SS_EccC_b"/>
    <property type="match status" value="1"/>
</dbReference>
<accession>A0A5B1BLW5</accession>
<organism evidence="12 13">
    <name type="scientific">Mycobacterium simiae</name>
    <name type="common">Mycobacterium habana</name>
    <dbReference type="NCBI Taxonomy" id="1784"/>
    <lineage>
        <taxon>Bacteria</taxon>
        <taxon>Bacillati</taxon>
        <taxon>Actinomycetota</taxon>
        <taxon>Actinomycetes</taxon>
        <taxon>Mycobacteriales</taxon>
        <taxon>Mycobacteriaceae</taxon>
        <taxon>Mycobacterium</taxon>
        <taxon>Mycobacterium simiae complex</taxon>
    </lineage>
</organism>
<evidence type="ECO:0000256" key="3">
    <source>
        <dbReference type="ARBA" id="ARBA00022692"/>
    </source>
</evidence>
<dbReference type="Proteomes" id="UP000324701">
    <property type="component" value="Unassembled WGS sequence"/>
</dbReference>
<dbReference type="InterPro" id="IPR002543">
    <property type="entry name" value="FtsK_dom"/>
</dbReference>
<dbReference type="PROSITE" id="PS50901">
    <property type="entry name" value="FTSK"/>
    <property type="match status" value="3"/>
</dbReference>
<keyword evidence="5 9" id="KW-0547">Nucleotide-binding</keyword>
<evidence type="ECO:0000256" key="2">
    <source>
        <dbReference type="ARBA" id="ARBA00022475"/>
    </source>
</evidence>
<reference evidence="12 13" key="1">
    <citation type="submission" date="2019-09" db="EMBL/GenBank/DDBJ databases">
        <title>Report of infection by Mycobacterium simiae a patient suffering from pulmonary tuberculosis.</title>
        <authorList>
            <person name="Mohanty P.S."/>
            <person name="Bansal A.K."/>
            <person name="Singh H."/>
            <person name="Sharma S."/>
            <person name="Patil S.A."/>
            <person name="Upadhaya P."/>
            <person name="Singh P.K."/>
            <person name="Kumar D."/>
            <person name="Kumar S."/>
            <person name="Singh R.K."/>
            <person name="Chaudhary B."/>
        </authorList>
    </citation>
    <scope>NUCLEOTIDE SEQUENCE [LARGE SCALE GENOMIC DNA]</scope>
    <source>
        <strain evidence="12 13">JAL-560-SIM</strain>
    </source>
</reference>
<dbReference type="GO" id="GO:0003677">
    <property type="term" value="F:DNA binding"/>
    <property type="evidence" value="ECO:0007669"/>
    <property type="project" value="InterPro"/>
</dbReference>
<keyword evidence="8" id="KW-0472">Membrane</keyword>
<dbReference type="EMBL" id="VTZN01000168">
    <property type="protein sequence ID" value="KAA1248363.1"/>
    <property type="molecule type" value="Genomic_DNA"/>
</dbReference>
<evidence type="ECO:0000256" key="1">
    <source>
        <dbReference type="ARBA" id="ARBA00004651"/>
    </source>
</evidence>
<feature type="domain" description="FtsK" evidence="11">
    <location>
        <begin position="420"/>
        <end position="620"/>
    </location>
</feature>
<dbReference type="InterPro" id="IPR003593">
    <property type="entry name" value="AAA+_ATPase"/>
</dbReference>
<gene>
    <name evidence="12" type="primary">eccCa</name>
    <name evidence="12" type="ORF">F0Q45_20980</name>
</gene>
<evidence type="ECO:0000256" key="10">
    <source>
        <dbReference type="SAM" id="MobiDB-lite"/>
    </source>
</evidence>
<feature type="domain" description="FtsK" evidence="11">
    <location>
        <begin position="1014"/>
        <end position="1197"/>
    </location>
</feature>
<keyword evidence="6 9" id="KW-0067">ATP-binding</keyword>
<dbReference type="AlphaFoldDB" id="A0A5B1BLW5"/>
<feature type="domain" description="FtsK" evidence="11">
    <location>
        <begin position="756"/>
        <end position="932"/>
    </location>
</feature>
<dbReference type="OrthoDB" id="9807790at2"/>
<keyword evidence="3" id="KW-0812">Transmembrane</keyword>
<evidence type="ECO:0000313" key="13">
    <source>
        <dbReference type="Proteomes" id="UP000324701"/>
    </source>
</evidence>
<evidence type="ECO:0000256" key="6">
    <source>
        <dbReference type="ARBA" id="ARBA00022840"/>
    </source>
</evidence>
<dbReference type="NCBIfam" id="TIGR03924">
    <property type="entry name" value="T7SS_EccC_a"/>
    <property type="match status" value="1"/>
</dbReference>
<dbReference type="InterPro" id="IPR050206">
    <property type="entry name" value="FtsK/SpoIIIE/SftA"/>
</dbReference>
<dbReference type="RefSeq" id="WP_149655773.1">
    <property type="nucleotide sequence ID" value="NZ_VTZN01000168.1"/>
</dbReference>
<dbReference type="Gene3D" id="3.40.50.300">
    <property type="entry name" value="P-loop containing nucleotide triphosphate hydrolases"/>
    <property type="match status" value="3"/>
</dbReference>
<comment type="subcellular location">
    <subcellularLocation>
        <location evidence="1">Cell membrane</location>
        <topology evidence="1">Multi-pass membrane protein</topology>
    </subcellularLocation>
</comment>
<comment type="caution">
    <text evidence="12">The sequence shown here is derived from an EMBL/GenBank/DDBJ whole genome shotgun (WGS) entry which is preliminary data.</text>
</comment>
<dbReference type="SMART" id="SM00382">
    <property type="entry name" value="AAA"/>
    <property type="match status" value="3"/>
</dbReference>
<feature type="binding site" evidence="9">
    <location>
        <begin position="774"/>
        <end position="781"/>
    </location>
    <ligand>
        <name>ATP</name>
        <dbReference type="ChEBI" id="CHEBI:30616"/>
    </ligand>
</feature>
<dbReference type="GO" id="GO:0005886">
    <property type="term" value="C:plasma membrane"/>
    <property type="evidence" value="ECO:0007669"/>
    <property type="project" value="UniProtKB-SubCell"/>
</dbReference>
<evidence type="ECO:0000256" key="7">
    <source>
        <dbReference type="ARBA" id="ARBA00022989"/>
    </source>
</evidence>
<dbReference type="InterPro" id="IPR027417">
    <property type="entry name" value="P-loop_NTPase"/>
</dbReference>
<evidence type="ECO:0000259" key="11">
    <source>
        <dbReference type="PROSITE" id="PS50901"/>
    </source>
</evidence>
<keyword evidence="7" id="KW-1133">Transmembrane helix</keyword>
<keyword evidence="13" id="KW-1185">Reference proteome</keyword>
<dbReference type="Pfam" id="PF01580">
    <property type="entry name" value="FtsK_SpoIIIE"/>
    <property type="match status" value="3"/>
</dbReference>
<sequence length="1232" mass="131606">MRSYPLVHRRLAAHCGAAYSPATVTTEVLLAAPPEVVRPAAPGLVARLLPVGISAAALGVTASAFLAGAPATRNPTFLTFPVLMVASLVVTAVTGRGRRHAGIDSDRLDYLEYLAGLRRSIVETAVAQRSSLNRTHPDPDLLWSLVGGPQMWEQRVGEIEVCRIRVGLGTVPLATRLVAPQLPPGQRSDPVTVAALRCFLRAYSTLGDAPVVVPLRGGATVQIDGESTRVRGLLRAMVCQLAVLYAPDQVMIAAVISGRHRMHWDWLKWLPHNQHPSAVDAVGSLRMVYPTWAQARAAHSGANVATVVIADTDEPAGNPITGAIVLQVGSAGDGPAVVVRDARETHLLERPDQMDPAEALACARRLAACQARDRVRHSRARDWASLIGAGHVAALDPAALWRNQTQRDRLRVPIGTTVNSAPMDLDIKEPAEHGMGPHGLCVGATGSGKSELLRTVVLGMMTRHSPAELNLLLIDFKGGATFLDFAGSPHVAAVITNLCEEAPLVDRMHEALAGEMNRRQQLLRKAGNLVSVAAYQNARRADSTLAALPTLFIVVDEFSELLSQHPDFADAFLAIGRLGRSLGMHLLLASQRLDEGRMRGLDAHLSYRICLKTLSASDSRTVLGTLDGYELPNTPGAGWLRTAAGELIRFQSAFVSQPLWVSGPVAGCSTAPQEVRVFTAQRCGPAVPTVEAGTVPAPSVLQLVLGRLAGHGPPAHRVWLPPLESAPPLDTLLSDGAQSELAVPIGIVDRPFEQARTALIVDLSAAAGNVAVVGAPHSGKSSALCTLITALAATHDPGQVQFYCLDFGGGTLATVRELPHVGAVAGRSEPELVWRTVAQLESTLRTRESLLRGQGPVWDRRADVFLVVDGWAALRHEFDGLEDSIIALAAQGLSFGMHVVVSASRWAEIRPALKDQIGTRLELRLGDPADSEVDRRKAQQVPRDRPGRGLSLDGWHMMIALPTLRGLDLRRGDGDAAAPAIPLLPARVDYDSVLQQADAEDRSRLLIGIDARRLQPAAVDFGHQPHLLVLGDNGCGKSAALRILCREIVRSKTPMQAQLFLADFRRALLGVIETEHLGGYAMSAPAVAAWLPGLVALLQSRMPPAHVSQTQLRARSWWSGPEVYVVVDDYDLVATATGNPLLALLEYVPYAVDLGLHLIVARRSAGAARALFEPLLAGLYDFGCMALMMSGRPEEGVLLGSGRPGPLPPGRGILSSRAGDEQLVQVAWSPQP</sequence>
<feature type="region of interest" description="Disordered" evidence="10">
    <location>
        <begin position="928"/>
        <end position="947"/>
    </location>
</feature>
<dbReference type="PANTHER" id="PTHR22683:SF1">
    <property type="entry name" value="TYPE VII SECRETION SYSTEM PROTEIN ESSC"/>
    <property type="match status" value="1"/>
</dbReference>
<evidence type="ECO:0000256" key="5">
    <source>
        <dbReference type="ARBA" id="ARBA00022741"/>
    </source>
</evidence>
<dbReference type="GO" id="GO:0005524">
    <property type="term" value="F:ATP binding"/>
    <property type="evidence" value="ECO:0007669"/>
    <property type="project" value="UniProtKB-UniRule"/>
</dbReference>
<evidence type="ECO:0000313" key="12">
    <source>
        <dbReference type="EMBL" id="KAA1248363.1"/>
    </source>
</evidence>
<evidence type="ECO:0000256" key="4">
    <source>
        <dbReference type="ARBA" id="ARBA00022737"/>
    </source>
</evidence>
<dbReference type="SUPFAM" id="SSF52540">
    <property type="entry name" value="P-loop containing nucleoside triphosphate hydrolases"/>
    <property type="match status" value="3"/>
</dbReference>
<protein>
    <submittedName>
        <fullName evidence="12">Type VII secretion protein EccCa</fullName>
    </submittedName>
</protein>
<dbReference type="PANTHER" id="PTHR22683">
    <property type="entry name" value="SPORULATION PROTEIN RELATED"/>
    <property type="match status" value="1"/>
</dbReference>
<dbReference type="InterPro" id="IPR023837">
    <property type="entry name" value="EccCb-like_Actinobacteria"/>
</dbReference>
<name>A0A5B1BLW5_MYCSI</name>
<evidence type="ECO:0000256" key="8">
    <source>
        <dbReference type="ARBA" id="ARBA00023136"/>
    </source>
</evidence>
<dbReference type="InterPro" id="IPR023836">
    <property type="entry name" value="EccCa-like_Actinobacteria"/>
</dbReference>
<feature type="binding site" evidence="9">
    <location>
        <begin position="1031"/>
        <end position="1038"/>
    </location>
    <ligand>
        <name>ATP</name>
        <dbReference type="ChEBI" id="CHEBI:30616"/>
    </ligand>
</feature>
<keyword evidence="2" id="KW-1003">Cell membrane</keyword>
<feature type="binding site" evidence="9">
    <location>
        <begin position="443"/>
        <end position="450"/>
    </location>
    <ligand>
        <name>ATP</name>
        <dbReference type="ChEBI" id="CHEBI:30616"/>
    </ligand>
</feature>